<evidence type="ECO:0000259" key="2">
    <source>
        <dbReference type="Pfam" id="PF00149"/>
    </source>
</evidence>
<dbReference type="Proteomes" id="UP000290204">
    <property type="component" value="Unassembled WGS sequence"/>
</dbReference>
<accession>A0A4Q1CFW5</accession>
<keyword evidence="1" id="KW-0732">Signal</keyword>
<evidence type="ECO:0000313" key="5">
    <source>
        <dbReference type="Proteomes" id="UP000290204"/>
    </source>
</evidence>
<dbReference type="SUPFAM" id="SSF49363">
    <property type="entry name" value="Purple acid phosphatase, N-terminal domain"/>
    <property type="match status" value="1"/>
</dbReference>
<reference evidence="4 5" key="1">
    <citation type="submission" date="2019-01" db="EMBL/GenBank/DDBJ databases">
        <title>Lacibacter sp. strain TTM-7.</title>
        <authorList>
            <person name="Chen W.-M."/>
        </authorList>
    </citation>
    <scope>NUCLEOTIDE SEQUENCE [LARGE SCALE GENOMIC DNA]</scope>
    <source>
        <strain evidence="4 5">TTM-7</strain>
    </source>
</reference>
<name>A0A4Q1CFW5_9BACT</name>
<dbReference type="InterPro" id="IPR029052">
    <property type="entry name" value="Metallo-depent_PP-like"/>
</dbReference>
<dbReference type="EMBL" id="SDHW01000005">
    <property type="protein sequence ID" value="RXK58916.1"/>
    <property type="molecule type" value="Genomic_DNA"/>
</dbReference>
<dbReference type="AlphaFoldDB" id="A0A4Q1CFW5"/>
<dbReference type="GO" id="GO:0046872">
    <property type="term" value="F:metal ion binding"/>
    <property type="evidence" value="ECO:0007669"/>
    <property type="project" value="InterPro"/>
</dbReference>
<dbReference type="PANTHER" id="PTHR22953">
    <property type="entry name" value="ACID PHOSPHATASE RELATED"/>
    <property type="match status" value="1"/>
</dbReference>
<dbReference type="Gene3D" id="2.60.40.380">
    <property type="entry name" value="Purple acid phosphatase-like, N-terminal"/>
    <property type="match status" value="1"/>
</dbReference>
<dbReference type="InterPro" id="IPR004843">
    <property type="entry name" value="Calcineurin-like_PHP"/>
</dbReference>
<dbReference type="Gene3D" id="3.60.21.10">
    <property type="match status" value="1"/>
</dbReference>
<dbReference type="SUPFAM" id="SSF56300">
    <property type="entry name" value="Metallo-dependent phosphatases"/>
    <property type="match status" value="1"/>
</dbReference>
<gene>
    <name evidence="4" type="ORF">ESA94_16135</name>
</gene>
<proteinExistence type="predicted"/>
<evidence type="ECO:0000259" key="3">
    <source>
        <dbReference type="Pfam" id="PF16656"/>
    </source>
</evidence>
<dbReference type="InterPro" id="IPR008963">
    <property type="entry name" value="Purple_acid_Pase-like_N"/>
</dbReference>
<feature type="domain" description="Purple acid phosphatase N-terminal" evidence="3">
    <location>
        <begin position="81"/>
        <end position="157"/>
    </location>
</feature>
<dbReference type="GO" id="GO:0003993">
    <property type="term" value="F:acid phosphatase activity"/>
    <property type="evidence" value="ECO:0007669"/>
    <property type="project" value="InterPro"/>
</dbReference>
<dbReference type="InterPro" id="IPR015914">
    <property type="entry name" value="PAPs_N"/>
</dbReference>
<feature type="domain" description="Calcineurin-like phosphoesterase" evidence="2">
    <location>
        <begin position="168"/>
        <end position="358"/>
    </location>
</feature>
<comment type="caution">
    <text evidence="4">The sequence shown here is derived from an EMBL/GenBank/DDBJ whole genome shotgun (WGS) entry which is preliminary data.</text>
</comment>
<protein>
    <submittedName>
        <fullName evidence="4">Metallophosphoesterase family protein</fullName>
    </submittedName>
</protein>
<sequence>MKTILLMENQKPPFNRRKFLTNAAKIAGVGAAGFIYMKGCNNEPSEVEPGPGNKHVFLTNPYLVTLESSKAYIRCITNLKAYSWVEYGETEKLTNKEHATTNGLVNANTRIHEIELSDLKPGTTYYYRVASKNIIEFQPYKVVYGETIYSKFYQFKTMDEQVAETSWLILNDIHDVRGSYEHMIGLNKNEPFDYVFLNGDMYDDIENEDQVIELMIKPCAETFAAEKPMIFVRGNHDIRGKYAREMLNYFSFPKGPFFTYRHGPVFVIVLDTGEDKEDAAAVFAGLVDCEAFRKKQATWLETVLQSDEYKNAPYKVVKMHIPTHYTTGGKGELHCRELFTPLFNQYKVDLVISGHTHKWGVYPPNDIHQYPLVIGGGPRTGARTLIKVKANMQQLKLQMLDDSGKQVGEYLIKR</sequence>
<dbReference type="OrthoDB" id="596345at2"/>
<keyword evidence="5" id="KW-1185">Reference proteome</keyword>
<organism evidence="4 5">
    <name type="scientific">Lacibacter luteus</name>
    <dbReference type="NCBI Taxonomy" id="2508719"/>
    <lineage>
        <taxon>Bacteria</taxon>
        <taxon>Pseudomonadati</taxon>
        <taxon>Bacteroidota</taxon>
        <taxon>Chitinophagia</taxon>
        <taxon>Chitinophagales</taxon>
        <taxon>Chitinophagaceae</taxon>
        <taxon>Lacibacter</taxon>
    </lineage>
</organism>
<dbReference type="Pfam" id="PF16656">
    <property type="entry name" value="Pur_ac_phosph_N"/>
    <property type="match status" value="1"/>
</dbReference>
<dbReference type="Pfam" id="PF00149">
    <property type="entry name" value="Metallophos"/>
    <property type="match status" value="1"/>
</dbReference>
<evidence type="ECO:0000313" key="4">
    <source>
        <dbReference type="EMBL" id="RXK58916.1"/>
    </source>
</evidence>
<dbReference type="InterPro" id="IPR039331">
    <property type="entry name" value="PAPs-like"/>
</dbReference>
<evidence type="ECO:0000256" key="1">
    <source>
        <dbReference type="ARBA" id="ARBA00022729"/>
    </source>
</evidence>
<dbReference type="PANTHER" id="PTHR22953:SF153">
    <property type="entry name" value="PURPLE ACID PHOSPHATASE"/>
    <property type="match status" value="1"/>
</dbReference>